<sequence length="126" mass="14158">MDDFFNSVSWGWTIFLSILIWGGGVAAIIFYYVKQKSSHYYYSSFPVFPTTIVVTFAVAIAWIGALPILNAMADQAQYGSLIGASREILSDQYRPIYGNGGFQFLVFVLIVIVGGGVTYYHREIRY</sequence>
<dbReference type="Proteomes" id="UP000673434">
    <property type="component" value="Unassembled WGS sequence"/>
</dbReference>
<keyword evidence="1" id="KW-0812">Transmembrane</keyword>
<accession>A0AAP2BJK2</accession>
<feature type="transmembrane region" description="Helical" evidence="1">
    <location>
        <begin position="101"/>
        <end position="120"/>
    </location>
</feature>
<feature type="transmembrane region" description="Helical" evidence="1">
    <location>
        <begin position="12"/>
        <end position="33"/>
    </location>
</feature>
<organism evidence="2 3">
    <name type="scientific">Klebsiella oxytoca</name>
    <dbReference type="NCBI Taxonomy" id="571"/>
    <lineage>
        <taxon>Bacteria</taxon>
        <taxon>Pseudomonadati</taxon>
        <taxon>Pseudomonadota</taxon>
        <taxon>Gammaproteobacteria</taxon>
        <taxon>Enterobacterales</taxon>
        <taxon>Enterobacteriaceae</taxon>
        <taxon>Klebsiella/Raoultella group</taxon>
        <taxon>Klebsiella</taxon>
    </lineage>
</organism>
<evidence type="ECO:0000313" key="2">
    <source>
        <dbReference type="EMBL" id="MBQ0600755.1"/>
    </source>
</evidence>
<keyword evidence="1" id="KW-0472">Membrane</keyword>
<comment type="caution">
    <text evidence="2">The sequence shown here is derived from an EMBL/GenBank/DDBJ whole genome shotgun (WGS) entry which is preliminary data.</text>
</comment>
<gene>
    <name evidence="2" type="ORF">J7S78_13230</name>
</gene>
<reference evidence="2 3" key="1">
    <citation type="submission" date="2021-03" db="EMBL/GenBank/DDBJ databases">
        <authorList>
            <person name="Stanton E."/>
        </authorList>
    </citation>
    <scope>NUCLEOTIDE SEQUENCE [LARGE SCALE GENOMIC DNA]</scope>
    <source>
        <strain evidence="2 3">2020EL-00037</strain>
    </source>
</reference>
<dbReference type="EMBL" id="JAGKON010000013">
    <property type="protein sequence ID" value="MBQ0600755.1"/>
    <property type="molecule type" value="Genomic_DNA"/>
</dbReference>
<evidence type="ECO:0000256" key="1">
    <source>
        <dbReference type="SAM" id="Phobius"/>
    </source>
</evidence>
<evidence type="ECO:0000313" key="3">
    <source>
        <dbReference type="Proteomes" id="UP000673434"/>
    </source>
</evidence>
<protein>
    <submittedName>
        <fullName evidence="2">Uncharacterized protein</fullName>
    </submittedName>
</protein>
<dbReference type="AlphaFoldDB" id="A0AAP2BJK2"/>
<keyword evidence="1" id="KW-1133">Transmembrane helix</keyword>
<dbReference type="RefSeq" id="WP_210846163.1">
    <property type="nucleotide sequence ID" value="NZ_JAGKON010000013.1"/>
</dbReference>
<proteinExistence type="predicted"/>
<keyword evidence="3" id="KW-1185">Reference proteome</keyword>
<feature type="transmembrane region" description="Helical" evidence="1">
    <location>
        <begin position="45"/>
        <end position="69"/>
    </location>
</feature>
<name>A0AAP2BJK2_KLEOX</name>